<evidence type="ECO:0000313" key="4">
    <source>
        <dbReference type="Proteomes" id="UP000013827"/>
    </source>
</evidence>
<evidence type="ECO:0000256" key="1">
    <source>
        <dbReference type="SAM" id="MobiDB-lite"/>
    </source>
</evidence>
<dbReference type="RefSeq" id="XP_005773604.1">
    <property type="nucleotide sequence ID" value="XM_005773547.1"/>
</dbReference>
<feature type="compositionally biased region" description="Basic and acidic residues" evidence="1">
    <location>
        <begin position="151"/>
        <end position="187"/>
    </location>
</feature>
<evidence type="ECO:0000256" key="2">
    <source>
        <dbReference type="SAM" id="Phobius"/>
    </source>
</evidence>
<keyword evidence="2" id="KW-1133">Transmembrane helix</keyword>
<dbReference type="PaxDb" id="2903-EOD21175"/>
<dbReference type="GeneID" id="17266715"/>
<organism evidence="3 4">
    <name type="scientific">Emiliania huxleyi (strain CCMP1516)</name>
    <dbReference type="NCBI Taxonomy" id="280463"/>
    <lineage>
        <taxon>Eukaryota</taxon>
        <taxon>Haptista</taxon>
        <taxon>Haptophyta</taxon>
        <taxon>Prymnesiophyceae</taxon>
        <taxon>Isochrysidales</taxon>
        <taxon>Noelaerhabdaceae</taxon>
        <taxon>Emiliania</taxon>
    </lineage>
</organism>
<keyword evidence="2" id="KW-0812">Transmembrane</keyword>
<dbReference type="RefSeq" id="XP_005786684.1">
    <property type="nucleotide sequence ID" value="XM_005786627.1"/>
</dbReference>
<accession>A0A0D3KES0</accession>
<dbReference type="KEGG" id="ehx:EMIHUDRAFT_201940"/>
<dbReference type="InterPro" id="IPR029058">
    <property type="entry name" value="AB_hydrolase_fold"/>
</dbReference>
<dbReference type="HOGENOM" id="CLU_1450193_0_0_1"/>
<dbReference type="GeneID" id="17279526"/>
<dbReference type="KEGG" id="ehx:EMIHUDRAFT_241578"/>
<reference evidence="4" key="1">
    <citation type="journal article" date="2013" name="Nature">
        <title>Pan genome of the phytoplankton Emiliania underpins its global distribution.</title>
        <authorList>
            <person name="Read B.A."/>
            <person name="Kegel J."/>
            <person name="Klute M.J."/>
            <person name="Kuo A."/>
            <person name="Lefebvre S.C."/>
            <person name="Maumus F."/>
            <person name="Mayer C."/>
            <person name="Miller J."/>
            <person name="Monier A."/>
            <person name="Salamov A."/>
            <person name="Young J."/>
            <person name="Aguilar M."/>
            <person name="Claverie J.M."/>
            <person name="Frickenhaus S."/>
            <person name="Gonzalez K."/>
            <person name="Herman E.K."/>
            <person name="Lin Y.C."/>
            <person name="Napier J."/>
            <person name="Ogata H."/>
            <person name="Sarno A.F."/>
            <person name="Shmutz J."/>
            <person name="Schroeder D."/>
            <person name="de Vargas C."/>
            <person name="Verret F."/>
            <person name="von Dassow P."/>
            <person name="Valentin K."/>
            <person name="Van de Peer Y."/>
            <person name="Wheeler G."/>
            <person name="Dacks J.B."/>
            <person name="Delwiche C.F."/>
            <person name="Dyhrman S.T."/>
            <person name="Glockner G."/>
            <person name="John U."/>
            <person name="Richards T."/>
            <person name="Worden A.Z."/>
            <person name="Zhang X."/>
            <person name="Grigoriev I.V."/>
            <person name="Allen A.E."/>
            <person name="Bidle K."/>
            <person name="Borodovsky M."/>
            <person name="Bowler C."/>
            <person name="Brownlee C."/>
            <person name="Cock J.M."/>
            <person name="Elias M."/>
            <person name="Gladyshev V.N."/>
            <person name="Groth M."/>
            <person name="Guda C."/>
            <person name="Hadaegh A."/>
            <person name="Iglesias-Rodriguez M.D."/>
            <person name="Jenkins J."/>
            <person name="Jones B.M."/>
            <person name="Lawson T."/>
            <person name="Leese F."/>
            <person name="Lindquist E."/>
            <person name="Lobanov A."/>
            <person name="Lomsadze A."/>
            <person name="Malik S.B."/>
            <person name="Marsh M.E."/>
            <person name="Mackinder L."/>
            <person name="Mock T."/>
            <person name="Mueller-Roeber B."/>
            <person name="Pagarete A."/>
            <person name="Parker M."/>
            <person name="Probert I."/>
            <person name="Quesneville H."/>
            <person name="Raines C."/>
            <person name="Rensing S.A."/>
            <person name="Riano-Pachon D.M."/>
            <person name="Richier S."/>
            <person name="Rokitta S."/>
            <person name="Shiraiwa Y."/>
            <person name="Soanes D.M."/>
            <person name="van der Giezen M."/>
            <person name="Wahlund T.M."/>
            <person name="Williams B."/>
            <person name="Wilson W."/>
            <person name="Wolfe G."/>
            <person name="Wurch L.L."/>
        </authorList>
    </citation>
    <scope>NUCLEOTIDE SEQUENCE</scope>
</reference>
<feature type="transmembrane region" description="Helical" evidence="2">
    <location>
        <begin position="120"/>
        <end position="139"/>
    </location>
</feature>
<feature type="region of interest" description="Disordered" evidence="1">
    <location>
        <begin position="147"/>
        <end position="187"/>
    </location>
</feature>
<keyword evidence="4" id="KW-1185">Reference proteome</keyword>
<dbReference type="Proteomes" id="UP000013827">
    <property type="component" value="Unassembled WGS sequence"/>
</dbReference>
<keyword evidence="2" id="KW-0472">Membrane</keyword>
<dbReference type="EnsemblProtists" id="EOD21175">
    <property type="protein sequence ID" value="EOD21175"/>
    <property type="gene ID" value="EMIHUDRAFT_241578"/>
</dbReference>
<reference evidence="3" key="2">
    <citation type="submission" date="2024-10" db="UniProtKB">
        <authorList>
            <consortium name="EnsemblProtists"/>
        </authorList>
    </citation>
    <scope>IDENTIFICATION</scope>
</reference>
<dbReference type="EnsemblProtists" id="EOD34255">
    <property type="protein sequence ID" value="EOD34255"/>
    <property type="gene ID" value="EMIHUDRAFT_201940"/>
</dbReference>
<dbReference type="Gene3D" id="3.40.50.1820">
    <property type="entry name" value="alpha/beta hydrolase"/>
    <property type="match status" value="1"/>
</dbReference>
<name>A0A0D3KES0_EMIH1</name>
<proteinExistence type="predicted"/>
<sequence>MAALMWFAGVLLFGYSCCCYLPYRYLVGFEWPRLRQLLYFPLAGQLRWEHATQRALLLRRLGAEEVSLTTSDERAVHAVWAEPQGQNAGGGGGGNNGEGARPVVLLLHANAMVLDDMTDWAQYYLSLGCAVLVLTFWGYPDPAEEPAASTHFREGLEHAAYSERPDAPGSPDAREAGARRRRVERPL</sequence>
<dbReference type="AlphaFoldDB" id="A0A0D3KES0"/>
<dbReference type="SUPFAM" id="SSF53474">
    <property type="entry name" value="alpha/beta-Hydrolases"/>
    <property type="match status" value="1"/>
</dbReference>
<evidence type="ECO:0000313" key="3">
    <source>
        <dbReference type="EnsemblProtists" id="EOD34255"/>
    </source>
</evidence>
<protein>
    <submittedName>
        <fullName evidence="3">Uncharacterized protein</fullName>
    </submittedName>
</protein>